<proteinExistence type="predicted"/>
<gene>
    <name evidence="2" type="ORF">OI25_7938</name>
</gene>
<feature type="signal peptide" evidence="1">
    <location>
        <begin position="1"/>
        <end position="19"/>
    </location>
</feature>
<accession>A0AAU8SXP5</accession>
<evidence type="ECO:0000313" key="2">
    <source>
        <dbReference type="EMBL" id="AJZ56092.1"/>
    </source>
</evidence>
<keyword evidence="1" id="KW-0732">Signal</keyword>
<evidence type="ECO:0000313" key="3">
    <source>
        <dbReference type="Proteomes" id="UP000032614"/>
    </source>
</evidence>
<name>A0AAU8SXP5_9BURK</name>
<keyword evidence="2" id="KW-0614">Plasmid</keyword>
<organism evidence="2 3">
    <name type="scientific">Paraburkholderia fungorum</name>
    <dbReference type="NCBI Taxonomy" id="134537"/>
    <lineage>
        <taxon>Bacteria</taxon>
        <taxon>Pseudomonadati</taxon>
        <taxon>Pseudomonadota</taxon>
        <taxon>Betaproteobacteria</taxon>
        <taxon>Burkholderiales</taxon>
        <taxon>Burkholderiaceae</taxon>
        <taxon>Paraburkholderia</taxon>
    </lineage>
</organism>
<dbReference type="EMBL" id="CP010024">
    <property type="protein sequence ID" value="AJZ56092.1"/>
    <property type="molecule type" value="Genomic_DNA"/>
</dbReference>
<sequence>MRLLNRLAISMVLPLASCAIGPSSSTDTGFGASPAIPAPESSLVPMVNIAPVQARPDTFTPTVLIFMES</sequence>
<protein>
    <submittedName>
        <fullName evidence="2">L-sorbosone dehydrogenase domain protein</fullName>
    </submittedName>
</protein>
<dbReference type="Proteomes" id="UP000032614">
    <property type="component" value="Plasmid pBIL"/>
</dbReference>
<geneLocation type="plasmid" evidence="2 3">
    <name>pBIL</name>
</geneLocation>
<evidence type="ECO:0000256" key="1">
    <source>
        <dbReference type="SAM" id="SignalP"/>
    </source>
</evidence>
<reference evidence="2 3" key="1">
    <citation type="journal article" date="2015" name="Genome Announc.">
        <title>Complete genome sequences for 59 burkholderia isolates, both pathogenic and near neighbor.</title>
        <authorList>
            <person name="Johnson S.L."/>
            <person name="Bishop-Lilly K.A."/>
            <person name="Ladner J.T."/>
            <person name="Daligault H.E."/>
            <person name="Davenport K.W."/>
            <person name="Jaissle J."/>
            <person name="Frey K.G."/>
            <person name="Koroleva G.I."/>
            <person name="Bruce D.C."/>
            <person name="Coyne S.R."/>
            <person name="Broomall S.M."/>
            <person name="Li P.E."/>
            <person name="Teshima H."/>
            <person name="Gibbons H.S."/>
            <person name="Palacios G.F."/>
            <person name="Rosenzweig C.N."/>
            <person name="Redden C.L."/>
            <person name="Xu Y."/>
            <person name="Minogue T.D."/>
            <person name="Chain P.S."/>
        </authorList>
    </citation>
    <scope>NUCLEOTIDE SEQUENCE [LARGE SCALE GENOMIC DNA]</scope>
    <source>
        <strain evidence="2 3">ATCC BAA-463</strain>
    </source>
</reference>
<dbReference type="AlphaFoldDB" id="A0AAU8SXP5"/>
<feature type="chain" id="PRO_5043358620" evidence="1">
    <location>
        <begin position="20"/>
        <end position="69"/>
    </location>
</feature>
<dbReference type="KEGG" id="bfn:OI25_7938"/>